<proteinExistence type="predicted"/>
<accession>A0A8D8XG83</accession>
<dbReference type="EMBL" id="HBUF01312769">
    <property type="protein sequence ID" value="CAG6693484.1"/>
    <property type="molecule type" value="Transcribed_RNA"/>
</dbReference>
<evidence type="ECO:0000313" key="1">
    <source>
        <dbReference type="EMBL" id="CAG6693485.1"/>
    </source>
</evidence>
<dbReference type="EMBL" id="HBUF01312770">
    <property type="protein sequence ID" value="CAG6693485.1"/>
    <property type="molecule type" value="Transcribed_RNA"/>
</dbReference>
<dbReference type="AlphaFoldDB" id="A0A8D8XG83"/>
<sequence length="102" mass="11589">MKTVGEKAVTILTRICGETDGRTRNKKCSEIEIPRASSQVENFQKISLMSDENCRRKGGYKIDRQTRNQILVRNFLKCSEMSERKNNLGNGTEYSLGLNGLM</sequence>
<name>A0A8D8XG83_9HEMI</name>
<reference evidence="1" key="1">
    <citation type="submission" date="2021-05" db="EMBL/GenBank/DDBJ databases">
        <authorList>
            <person name="Alioto T."/>
            <person name="Alioto T."/>
            <person name="Gomez Garrido J."/>
        </authorList>
    </citation>
    <scope>NUCLEOTIDE SEQUENCE</scope>
</reference>
<organism evidence="1">
    <name type="scientific">Cacopsylla melanoneura</name>
    <dbReference type="NCBI Taxonomy" id="428564"/>
    <lineage>
        <taxon>Eukaryota</taxon>
        <taxon>Metazoa</taxon>
        <taxon>Ecdysozoa</taxon>
        <taxon>Arthropoda</taxon>
        <taxon>Hexapoda</taxon>
        <taxon>Insecta</taxon>
        <taxon>Pterygota</taxon>
        <taxon>Neoptera</taxon>
        <taxon>Paraneoptera</taxon>
        <taxon>Hemiptera</taxon>
        <taxon>Sternorrhyncha</taxon>
        <taxon>Psylloidea</taxon>
        <taxon>Psyllidae</taxon>
        <taxon>Psyllinae</taxon>
        <taxon>Cacopsylla</taxon>
    </lineage>
</organism>
<protein>
    <submittedName>
        <fullName evidence="1">Uncharacterized protein</fullName>
    </submittedName>
</protein>